<dbReference type="InterPro" id="IPR001841">
    <property type="entry name" value="Znf_RING"/>
</dbReference>
<feature type="transmembrane region" description="Helical" evidence="8">
    <location>
        <begin position="498"/>
        <end position="517"/>
    </location>
</feature>
<feature type="domain" description="Peptidase A1" evidence="11">
    <location>
        <begin position="56"/>
        <end position="414"/>
    </location>
</feature>
<keyword evidence="6" id="KW-0862">Zinc</keyword>
<keyword evidence="8" id="KW-1133">Transmembrane helix</keyword>
<feature type="chain" id="PRO_5047121208" evidence="9">
    <location>
        <begin position="24"/>
        <end position="787"/>
    </location>
</feature>
<dbReference type="PROSITE" id="PS50089">
    <property type="entry name" value="ZF_RING_2"/>
    <property type="match status" value="1"/>
</dbReference>
<dbReference type="Gene3D" id="3.30.40.10">
    <property type="entry name" value="Zinc/RING finger domain, C3HC4 (zinc finger)"/>
    <property type="match status" value="1"/>
</dbReference>
<keyword evidence="5" id="KW-0325">Glycoprotein</keyword>
<dbReference type="CDD" id="cd16454">
    <property type="entry name" value="RING-H2_PA-TM-RING"/>
    <property type="match status" value="1"/>
</dbReference>
<keyword evidence="8" id="KW-0472">Membrane</keyword>
<keyword evidence="4" id="KW-0378">Hydrolase</keyword>
<keyword evidence="8" id="KW-0812">Transmembrane</keyword>
<dbReference type="Proteomes" id="UP001642487">
    <property type="component" value="Chromosome 7"/>
</dbReference>
<keyword evidence="9" id="KW-0732">Signal</keyword>
<dbReference type="Gene3D" id="2.40.70.10">
    <property type="entry name" value="Acid Proteases"/>
    <property type="match status" value="2"/>
</dbReference>
<evidence type="ECO:0000256" key="5">
    <source>
        <dbReference type="ARBA" id="ARBA00023180"/>
    </source>
</evidence>
<gene>
    <name evidence="12" type="ORF">CITCOLO1_LOCUS18543</name>
</gene>
<keyword evidence="6" id="KW-0863">Zinc-finger</keyword>
<feature type="transmembrane region" description="Helical" evidence="8">
    <location>
        <begin position="547"/>
        <end position="568"/>
    </location>
</feature>
<feature type="compositionally biased region" description="Polar residues" evidence="7">
    <location>
        <begin position="687"/>
        <end position="702"/>
    </location>
</feature>
<reference evidence="12 13" key="1">
    <citation type="submission" date="2024-03" db="EMBL/GenBank/DDBJ databases">
        <authorList>
            <person name="Gkanogiannis A."/>
            <person name="Becerra Lopez-Lavalle L."/>
        </authorList>
    </citation>
    <scope>NUCLEOTIDE SEQUENCE [LARGE SCALE GENOMIC DNA]</scope>
</reference>
<keyword evidence="13" id="KW-1185">Reference proteome</keyword>
<feature type="region of interest" description="Disordered" evidence="7">
    <location>
        <begin position="440"/>
        <end position="459"/>
    </location>
</feature>
<proteinExistence type="inferred from homology"/>
<protein>
    <submittedName>
        <fullName evidence="12">Uncharacterized protein</fullName>
    </submittedName>
</protein>
<evidence type="ECO:0000256" key="9">
    <source>
        <dbReference type="SAM" id="SignalP"/>
    </source>
</evidence>
<organism evidence="12 13">
    <name type="scientific">Citrullus colocynthis</name>
    <name type="common">colocynth</name>
    <dbReference type="NCBI Taxonomy" id="252529"/>
    <lineage>
        <taxon>Eukaryota</taxon>
        <taxon>Viridiplantae</taxon>
        <taxon>Streptophyta</taxon>
        <taxon>Embryophyta</taxon>
        <taxon>Tracheophyta</taxon>
        <taxon>Spermatophyta</taxon>
        <taxon>Magnoliopsida</taxon>
        <taxon>eudicotyledons</taxon>
        <taxon>Gunneridae</taxon>
        <taxon>Pentapetalae</taxon>
        <taxon>rosids</taxon>
        <taxon>fabids</taxon>
        <taxon>Cucurbitales</taxon>
        <taxon>Cucurbitaceae</taxon>
        <taxon>Benincaseae</taxon>
        <taxon>Citrullus</taxon>
    </lineage>
</organism>
<keyword evidence="6" id="KW-0479">Metal-binding</keyword>
<dbReference type="PROSITE" id="PS00141">
    <property type="entry name" value="ASP_PROTEASE"/>
    <property type="match status" value="1"/>
</dbReference>
<evidence type="ECO:0000256" key="7">
    <source>
        <dbReference type="SAM" id="MobiDB-lite"/>
    </source>
</evidence>
<dbReference type="InterPro" id="IPR001969">
    <property type="entry name" value="Aspartic_peptidase_AS"/>
</dbReference>
<dbReference type="SMART" id="SM00184">
    <property type="entry name" value="RING"/>
    <property type="match status" value="1"/>
</dbReference>
<keyword evidence="2" id="KW-0645">Protease</keyword>
<evidence type="ECO:0000259" key="11">
    <source>
        <dbReference type="PROSITE" id="PS51767"/>
    </source>
</evidence>
<feature type="region of interest" description="Disordered" evidence="7">
    <location>
        <begin position="683"/>
        <end position="717"/>
    </location>
</feature>
<dbReference type="CDD" id="cd05476">
    <property type="entry name" value="pepsin_A_like_plant"/>
    <property type="match status" value="1"/>
</dbReference>
<dbReference type="InterPro" id="IPR021109">
    <property type="entry name" value="Peptidase_aspartic_dom_sf"/>
</dbReference>
<dbReference type="InterPro" id="IPR013083">
    <property type="entry name" value="Znf_RING/FYVE/PHD"/>
</dbReference>
<evidence type="ECO:0000256" key="8">
    <source>
        <dbReference type="SAM" id="Phobius"/>
    </source>
</evidence>
<name>A0ABP0Z0A7_9ROSI</name>
<sequence length="787" mass="86539">MALFFLRLLQLLIYSLSLNQSLCFSATQTMVLPLKTQTGLISQPSNKLSFHHNVTLTVSLTVGSPPQQVTMVLDTGSELSWLHCKKSPSLTSVFNPLSSSSYSPIPCSSPICRTRTRDLPNPVTCDPKKLCHAIVSYADASSLEGNLASDTYRIGSSAQPGTLFGCMDSGFSSNSEEDAKTTGLMGMNRGSLSFVIQLGLPKFSYCISGRDSSGVLLFGDAPLSWLGNLTYTPLVQMSTPLPYYDRVAYTVQLDGIRVGNKILPLPKSIFAPDHTGAGQTMVDSGTQFTFLLGPVYTALKNEFLLQTKGVLVPLGDPNFVFQGAMDLCYRVPAKEGKLPPLPAVSLMFRGAEMVVGGEVLLYRVPGMMEGKEWVYCLTFGNSDLLGIEAFVIGHHHQQNVWMEFDLVKSRVGFVETRCDLAGQRLGEGEKLVDVVKLVPGSETKDGSDSNSTRPSHLPHSTRSLIFSVVTPHPGFSFSHNFKRPHHQDFSIQSKPCRFWSYTINPIYSILFYMSFVFRGTRVPDIENGLSGFIPERRAMRVHAARPVNSNSLAFLVTVLLLFMILNSHQMSPNFLLWLVLGVFLMATTLRMYATCQQLQAQAQARAMAASGLLGHTELRLHMPPSIALATRGRLQGLRLQLALLDREFDDLDYETLRALDSDNAPTTPSMSEEQINALPVHKYKVSGPQSDPSVNQQASSSESNEKRQDSVNAVGGTKTSEDELTCSVCLEQVNVGELIRSLPCLHQFHANCIDPWLRQQGTCPVCKFRAVSGWSEQGQGETDAYMV</sequence>
<comment type="similarity">
    <text evidence="1">Belongs to the peptidase A1 family.</text>
</comment>
<evidence type="ECO:0000313" key="13">
    <source>
        <dbReference type="Proteomes" id="UP001642487"/>
    </source>
</evidence>
<evidence type="ECO:0000256" key="6">
    <source>
        <dbReference type="PROSITE-ProRule" id="PRU00175"/>
    </source>
</evidence>
<dbReference type="EMBL" id="OZ021741">
    <property type="protein sequence ID" value="CAK9326204.1"/>
    <property type="molecule type" value="Genomic_DNA"/>
</dbReference>
<evidence type="ECO:0000313" key="12">
    <source>
        <dbReference type="EMBL" id="CAK9326204.1"/>
    </source>
</evidence>
<dbReference type="InterPro" id="IPR034161">
    <property type="entry name" value="Pepsin-like_plant"/>
</dbReference>
<feature type="compositionally biased region" description="Polar residues" evidence="7">
    <location>
        <begin position="448"/>
        <end position="459"/>
    </location>
</feature>
<dbReference type="SUPFAM" id="SSF57850">
    <property type="entry name" value="RING/U-box"/>
    <property type="match status" value="1"/>
</dbReference>
<evidence type="ECO:0000256" key="1">
    <source>
        <dbReference type="ARBA" id="ARBA00007447"/>
    </source>
</evidence>
<evidence type="ECO:0000256" key="3">
    <source>
        <dbReference type="ARBA" id="ARBA00022750"/>
    </source>
</evidence>
<dbReference type="InterPro" id="IPR032799">
    <property type="entry name" value="TAXi_C"/>
</dbReference>
<evidence type="ECO:0000259" key="10">
    <source>
        <dbReference type="PROSITE" id="PS50089"/>
    </source>
</evidence>
<feature type="transmembrane region" description="Helical" evidence="8">
    <location>
        <begin position="574"/>
        <end position="593"/>
    </location>
</feature>
<dbReference type="PANTHER" id="PTHR47965:SF49">
    <property type="entry name" value="EUKARYOTIC ASPARTYL PROTEASE FAMILY PROTEIN"/>
    <property type="match status" value="1"/>
</dbReference>
<evidence type="ECO:0000256" key="2">
    <source>
        <dbReference type="ARBA" id="ARBA00022670"/>
    </source>
</evidence>
<dbReference type="InterPro" id="IPR001461">
    <property type="entry name" value="Aspartic_peptidase_A1"/>
</dbReference>
<feature type="signal peptide" evidence="9">
    <location>
        <begin position="1"/>
        <end position="23"/>
    </location>
</feature>
<evidence type="ECO:0000256" key="4">
    <source>
        <dbReference type="ARBA" id="ARBA00022801"/>
    </source>
</evidence>
<accession>A0ABP0Z0A7</accession>
<dbReference type="SUPFAM" id="SSF50630">
    <property type="entry name" value="Acid proteases"/>
    <property type="match status" value="1"/>
</dbReference>
<dbReference type="Pfam" id="PF14541">
    <property type="entry name" value="TAXi_C"/>
    <property type="match status" value="1"/>
</dbReference>
<feature type="domain" description="RING-type" evidence="10">
    <location>
        <begin position="726"/>
        <end position="767"/>
    </location>
</feature>
<dbReference type="Pfam" id="PF14543">
    <property type="entry name" value="TAXi_N"/>
    <property type="match status" value="1"/>
</dbReference>
<dbReference type="InterPro" id="IPR032861">
    <property type="entry name" value="TAXi_N"/>
</dbReference>
<dbReference type="PANTHER" id="PTHR47965">
    <property type="entry name" value="ASPARTYL PROTEASE-RELATED"/>
    <property type="match status" value="1"/>
</dbReference>
<dbReference type="InterPro" id="IPR033121">
    <property type="entry name" value="PEPTIDASE_A1"/>
</dbReference>
<dbReference type="Pfam" id="PF13639">
    <property type="entry name" value="zf-RING_2"/>
    <property type="match status" value="1"/>
</dbReference>
<keyword evidence="3" id="KW-0064">Aspartyl protease</keyword>
<dbReference type="PROSITE" id="PS51767">
    <property type="entry name" value="PEPTIDASE_A1"/>
    <property type="match status" value="1"/>
</dbReference>